<dbReference type="Gene3D" id="3.90.1150.10">
    <property type="entry name" value="Aspartate Aminotransferase, domain 1"/>
    <property type="match status" value="1"/>
</dbReference>
<dbReference type="EMBL" id="PDBW01000001">
    <property type="protein sequence ID" value="PFH02847.1"/>
    <property type="molecule type" value="Genomic_DNA"/>
</dbReference>
<evidence type="ECO:0000313" key="8">
    <source>
        <dbReference type="EMBL" id="PFH02847.1"/>
    </source>
</evidence>
<dbReference type="CDD" id="cd06453">
    <property type="entry name" value="SufS_like"/>
    <property type="match status" value="1"/>
</dbReference>
<dbReference type="GO" id="GO:0031071">
    <property type="term" value="F:cysteine desulfurase activity"/>
    <property type="evidence" value="ECO:0007669"/>
    <property type="project" value="UniProtKB-EC"/>
</dbReference>
<comment type="cofactor">
    <cofactor evidence="1">
        <name>pyridoxal 5'-phosphate</name>
        <dbReference type="ChEBI" id="CHEBI:597326"/>
    </cofactor>
</comment>
<comment type="catalytic activity">
    <reaction evidence="6">
        <text>(sulfur carrier)-H + L-cysteine = (sulfur carrier)-SH + L-alanine</text>
        <dbReference type="Rhea" id="RHEA:43892"/>
        <dbReference type="Rhea" id="RHEA-COMP:14737"/>
        <dbReference type="Rhea" id="RHEA-COMP:14739"/>
        <dbReference type="ChEBI" id="CHEBI:29917"/>
        <dbReference type="ChEBI" id="CHEBI:35235"/>
        <dbReference type="ChEBI" id="CHEBI:57972"/>
        <dbReference type="ChEBI" id="CHEBI:64428"/>
        <dbReference type="EC" id="2.8.1.7"/>
    </reaction>
</comment>
<gene>
    <name evidence="8" type="ORF">M972_111637</name>
</gene>
<dbReference type="InterPro" id="IPR000192">
    <property type="entry name" value="Aminotrans_V_dom"/>
</dbReference>
<dbReference type="PANTHER" id="PTHR43586">
    <property type="entry name" value="CYSTEINE DESULFURASE"/>
    <property type="match status" value="1"/>
</dbReference>
<keyword evidence="5" id="KW-0663">Pyridoxal phosphate</keyword>
<dbReference type="AlphaFoldDB" id="A0AB36TG26"/>
<dbReference type="Pfam" id="PF00266">
    <property type="entry name" value="Aminotran_5"/>
    <property type="match status" value="1"/>
</dbReference>
<comment type="caution">
    <text evidence="8">The sequence shown here is derived from an EMBL/GenBank/DDBJ whole genome shotgun (WGS) entry which is preliminary data.</text>
</comment>
<name>A0AB36TG26_ACETH</name>
<dbReference type="PIRSF" id="PIRSF005572">
    <property type="entry name" value="NifS"/>
    <property type="match status" value="1"/>
</dbReference>
<dbReference type="GO" id="GO:0006534">
    <property type="term" value="P:cysteine metabolic process"/>
    <property type="evidence" value="ECO:0007669"/>
    <property type="project" value="InterPro"/>
</dbReference>
<dbReference type="GO" id="GO:0030170">
    <property type="term" value="F:pyridoxal phosphate binding"/>
    <property type="evidence" value="ECO:0007669"/>
    <property type="project" value="InterPro"/>
</dbReference>
<evidence type="ECO:0000256" key="3">
    <source>
        <dbReference type="ARBA" id="ARBA00012239"/>
    </source>
</evidence>
<dbReference type="EC" id="2.8.1.7" evidence="3"/>
<evidence type="ECO:0000259" key="7">
    <source>
        <dbReference type="Pfam" id="PF00266"/>
    </source>
</evidence>
<dbReference type="InterPro" id="IPR015424">
    <property type="entry name" value="PyrdxlP-dep_Trfase"/>
</dbReference>
<keyword evidence="4" id="KW-0808">Transferase</keyword>
<evidence type="ECO:0000313" key="9">
    <source>
        <dbReference type="Proteomes" id="UP000223596"/>
    </source>
</evidence>
<organism evidence="8 9">
    <name type="scientific">Acetivibrio thermocellus AD2</name>
    <dbReference type="NCBI Taxonomy" id="1138384"/>
    <lineage>
        <taxon>Bacteria</taxon>
        <taxon>Bacillati</taxon>
        <taxon>Bacillota</taxon>
        <taxon>Clostridia</taxon>
        <taxon>Eubacteriales</taxon>
        <taxon>Oscillospiraceae</taxon>
        <taxon>Acetivibrio</taxon>
    </lineage>
</organism>
<reference evidence="8 9" key="1">
    <citation type="submission" date="2017-09" db="EMBL/GenBank/DDBJ databases">
        <title>Evaluation of Pacific Biosciences Sequencing Technology to Finishing C. thermocellum Genome Sequences.</title>
        <authorList>
            <person name="Brown S."/>
        </authorList>
    </citation>
    <scope>NUCLEOTIDE SEQUENCE [LARGE SCALE GENOMIC DNA]</scope>
    <source>
        <strain evidence="8 9">AD2</strain>
    </source>
</reference>
<dbReference type="Gene3D" id="3.40.640.10">
    <property type="entry name" value="Type I PLP-dependent aspartate aminotransferase-like (Major domain)"/>
    <property type="match status" value="1"/>
</dbReference>
<evidence type="ECO:0000256" key="6">
    <source>
        <dbReference type="ARBA" id="ARBA00050776"/>
    </source>
</evidence>
<comment type="similarity">
    <text evidence="2">Belongs to the class-V pyridoxal-phosphate-dependent aminotransferase family. Csd subfamily.</text>
</comment>
<dbReference type="NCBIfam" id="TIGR01977">
    <property type="entry name" value="am_tr_V_EF2568"/>
    <property type="match status" value="1"/>
</dbReference>
<accession>A0AB36TG26</accession>
<dbReference type="InterPro" id="IPR010970">
    <property type="entry name" value="Cys_dSase_SufS"/>
</dbReference>
<dbReference type="RefSeq" id="WP_003516617.1">
    <property type="nucleotide sequence ID" value="NZ_CP013828.1"/>
</dbReference>
<sequence length="381" mass="42079">MIYLDNAATSYPKPDRVYDEMLLCMKEYCANPGRSGHELAIKTGRAVYETREIVSRFFNIENPMRVVFTKNATEALNLAINGVLKEGDHVITTSMEHNSVLRPLKTLERNNIIELTIVWGNYFGEIDVADIERSIKKNTKMIICSLSSNVNGIIMPVKEIGKITRERGILFLVDASQGAGSIKLDVQEINADLFAVPGHKDLLGPQGVGALYVNENVEITPIMQGGTGSRSESFYQPEIFPDMLESGTLNAPGIVGLGFGIKFIESFGVDNIRIYKHMLIKRLYEGIENLNGIKLYSLKDMDKNSGIISFNFIGVDSTKVSFMLDRIYGIASRSGLHCAPLAHETIGTKATGTVRLSVGCFNTIEEIDTTIEALREISQGL</sequence>
<dbReference type="InterPro" id="IPR015421">
    <property type="entry name" value="PyrdxlP-dep_Trfase_major"/>
</dbReference>
<protein>
    <recommendedName>
        <fullName evidence="3">cysteine desulfurase</fullName>
        <ecNumber evidence="3">2.8.1.7</ecNumber>
    </recommendedName>
</protein>
<feature type="domain" description="Aminotransferase class V" evidence="7">
    <location>
        <begin position="2"/>
        <end position="368"/>
    </location>
</feature>
<dbReference type="InterPro" id="IPR010969">
    <property type="entry name" value="Cys_dSase-rel_unknwn_funct"/>
</dbReference>
<dbReference type="SUPFAM" id="SSF53383">
    <property type="entry name" value="PLP-dependent transferases"/>
    <property type="match status" value="1"/>
</dbReference>
<dbReference type="PANTHER" id="PTHR43586:SF4">
    <property type="entry name" value="ISOPENICILLIN N EPIMERASE"/>
    <property type="match status" value="1"/>
</dbReference>
<evidence type="ECO:0000256" key="2">
    <source>
        <dbReference type="ARBA" id="ARBA00010447"/>
    </source>
</evidence>
<dbReference type="InterPro" id="IPR016454">
    <property type="entry name" value="Cysteine_dSase"/>
</dbReference>
<evidence type="ECO:0000256" key="1">
    <source>
        <dbReference type="ARBA" id="ARBA00001933"/>
    </source>
</evidence>
<evidence type="ECO:0000256" key="4">
    <source>
        <dbReference type="ARBA" id="ARBA00022679"/>
    </source>
</evidence>
<dbReference type="InterPro" id="IPR015422">
    <property type="entry name" value="PyrdxlP-dep_Trfase_small"/>
</dbReference>
<proteinExistence type="inferred from homology"/>
<evidence type="ECO:0000256" key="5">
    <source>
        <dbReference type="ARBA" id="ARBA00022898"/>
    </source>
</evidence>
<dbReference type="Proteomes" id="UP000223596">
    <property type="component" value="Unassembled WGS sequence"/>
</dbReference>